<keyword evidence="2" id="KW-1133">Transmembrane helix</keyword>
<gene>
    <name evidence="3" type="ORF">PNOK_0713800</name>
</gene>
<feature type="region of interest" description="Disordered" evidence="1">
    <location>
        <begin position="1"/>
        <end position="30"/>
    </location>
</feature>
<keyword evidence="2" id="KW-0812">Transmembrane</keyword>
<dbReference type="PANTHER" id="PTHR10151:SF120">
    <property type="entry name" value="BIS(5'-ADENOSYL)-TRIPHOSPHATASE"/>
    <property type="match status" value="1"/>
</dbReference>
<evidence type="ECO:0000313" key="3">
    <source>
        <dbReference type="EMBL" id="PAV17074.1"/>
    </source>
</evidence>
<dbReference type="Pfam" id="PF01663">
    <property type="entry name" value="Phosphodiest"/>
    <property type="match status" value="1"/>
</dbReference>
<organism evidence="3 4">
    <name type="scientific">Pyrrhoderma noxium</name>
    <dbReference type="NCBI Taxonomy" id="2282107"/>
    <lineage>
        <taxon>Eukaryota</taxon>
        <taxon>Fungi</taxon>
        <taxon>Dikarya</taxon>
        <taxon>Basidiomycota</taxon>
        <taxon>Agaricomycotina</taxon>
        <taxon>Agaricomycetes</taxon>
        <taxon>Hymenochaetales</taxon>
        <taxon>Hymenochaetaceae</taxon>
        <taxon>Pyrrhoderma</taxon>
    </lineage>
</organism>
<dbReference type="InterPro" id="IPR002591">
    <property type="entry name" value="Phosphodiest/P_Trfase"/>
</dbReference>
<name>A0A286UC09_9AGAM</name>
<dbReference type="InParanoid" id="A0A286UC09"/>
<sequence length="582" mass="65388">MSPPNILPTFFKDTSSKELTHSEEGNDHELSGLLSGVQKDLNAQQEQDAEGRRRLSNWLGVDDDDSTPIRRSRRQRVVLSAGLFIMLILGATFLPPFFSCNTTSNKKSHPNAQFVGSELRSNGTHDFKRTVLLVSIDGLRADYLDRGFTPHLLDISKKGLRAKYMKPIFPTLTFPNHWTLMTGLYAESHGIVANNFWDPQTDEEFHYNQESSTWVSSWWFGEPMWETTSRANVISANLMWPGPPKTSTGASPTYFVPWKDHIPLGEKLDQIMRWIDLPLEERPQLILAYEPSLDQAGHKTGPYSSLVNGTLKYVDTFAKDLHTQLVTRNLTEIVDVVFVSDHGMTDTSHPELVYMDDDNLMGEKGVSCVEHDDGWPSKGMRFSTANGCNGTQILQSLLDAAEEDEAKGKIRFDVYTLETMPERYHFSNNERIAPVYVVPRMGYALTTRAEGDDGLSKGNHGYDNDDPSMYAMFVAHGPFSTNAKDIHSKRSSNLFSRSIFSRFAKQNPPNVTPGWHSTANSAYVMKGFQNVELYGLVMKLLGLEKWSAPNNGTVGFWDKRCNAKLLRDSTAVIIIIISPQGS</sequence>
<keyword evidence="4" id="KW-1185">Reference proteome</keyword>
<dbReference type="Proteomes" id="UP000217199">
    <property type="component" value="Unassembled WGS sequence"/>
</dbReference>
<dbReference type="Gene3D" id="3.40.720.10">
    <property type="entry name" value="Alkaline Phosphatase, subunit A"/>
    <property type="match status" value="1"/>
</dbReference>
<dbReference type="FunCoup" id="A0A286UC09">
    <property type="interactions" value="148"/>
</dbReference>
<comment type="caution">
    <text evidence="3">The sequence shown here is derived from an EMBL/GenBank/DDBJ whole genome shotgun (WGS) entry which is preliminary data.</text>
</comment>
<dbReference type="GO" id="GO:0047429">
    <property type="term" value="F:nucleoside triphosphate diphosphatase activity"/>
    <property type="evidence" value="ECO:0007669"/>
    <property type="project" value="TreeGrafter"/>
</dbReference>
<dbReference type="SUPFAM" id="SSF53649">
    <property type="entry name" value="Alkaline phosphatase-like"/>
    <property type="match status" value="1"/>
</dbReference>
<evidence type="ECO:0000313" key="4">
    <source>
        <dbReference type="Proteomes" id="UP000217199"/>
    </source>
</evidence>
<dbReference type="GO" id="GO:0009141">
    <property type="term" value="P:nucleoside triphosphate metabolic process"/>
    <property type="evidence" value="ECO:0007669"/>
    <property type="project" value="TreeGrafter"/>
</dbReference>
<dbReference type="STRING" id="2282107.A0A286UC09"/>
<dbReference type="PANTHER" id="PTHR10151">
    <property type="entry name" value="ECTONUCLEOTIDE PYROPHOSPHATASE/PHOSPHODIESTERASE"/>
    <property type="match status" value="1"/>
</dbReference>
<evidence type="ECO:0000256" key="2">
    <source>
        <dbReference type="SAM" id="Phobius"/>
    </source>
</evidence>
<keyword evidence="2" id="KW-0472">Membrane</keyword>
<accession>A0A286UC09</accession>
<proteinExistence type="predicted"/>
<dbReference type="EMBL" id="NBII01000007">
    <property type="protein sequence ID" value="PAV17074.1"/>
    <property type="molecule type" value="Genomic_DNA"/>
</dbReference>
<dbReference type="InterPro" id="IPR017850">
    <property type="entry name" value="Alkaline_phosphatase_core_sf"/>
</dbReference>
<evidence type="ECO:0000256" key="1">
    <source>
        <dbReference type="SAM" id="MobiDB-lite"/>
    </source>
</evidence>
<protein>
    <submittedName>
        <fullName evidence="3">Phosphodiest-domain-containing</fullName>
    </submittedName>
</protein>
<dbReference type="AlphaFoldDB" id="A0A286UC09"/>
<feature type="transmembrane region" description="Helical" evidence="2">
    <location>
        <begin position="77"/>
        <end position="98"/>
    </location>
</feature>
<reference evidence="3 4" key="1">
    <citation type="journal article" date="2017" name="Mol. Ecol.">
        <title>Comparative and population genomic landscape of Phellinus noxius: A hypervariable fungus causing root rot in trees.</title>
        <authorList>
            <person name="Chung C.L."/>
            <person name="Lee T.J."/>
            <person name="Akiba M."/>
            <person name="Lee H.H."/>
            <person name="Kuo T.H."/>
            <person name="Liu D."/>
            <person name="Ke H.M."/>
            <person name="Yokoi T."/>
            <person name="Roa M.B."/>
            <person name="Lu M.J."/>
            <person name="Chang Y.Y."/>
            <person name="Ann P.J."/>
            <person name="Tsai J.N."/>
            <person name="Chen C.Y."/>
            <person name="Tzean S.S."/>
            <person name="Ota Y."/>
            <person name="Hattori T."/>
            <person name="Sahashi N."/>
            <person name="Liou R.F."/>
            <person name="Kikuchi T."/>
            <person name="Tsai I.J."/>
        </authorList>
    </citation>
    <scope>NUCLEOTIDE SEQUENCE [LARGE SCALE GENOMIC DNA]</scope>
    <source>
        <strain evidence="3 4">FFPRI411160</strain>
    </source>
</reference>
<feature type="compositionally biased region" description="Basic and acidic residues" evidence="1">
    <location>
        <begin position="14"/>
        <end position="30"/>
    </location>
</feature>
<dbReference type="CDD" id="cd16018">
    <property type="entry name" value="Enpp"/>
    <property type="match status" value="1"/>
</dbReference>
<dbReference type="OrthoDB" id="415411at2759"/>
<dbReference type="GO" id="GO:0017111">
    <property type="term" value="F:ribonucleoside triphosphate phosphatase activity"/>
    <property type="evidence" value="ECO:0007669"/>
    <property type="project" value="TreeGrafter"/>
</dbReference>